<evidence type="ECO:0000256" key="1">
    <source>
        <dbReference type="SAM" id="MobiDB-lite"/>
    </source>
</evidence>
<dbReference type="HOGENOM" id="CLU_1065581_0_0_1"/>
<protein>
    <submittedName>
        <fullName evidence="2">Uncharacterized protein</fullName>
    </submittedName>
</protein>
<keyword evidence="3" id="KW-1185">Reference proteome</keyword>
<dbReference type="AlphaFoldDB" id="H8X943"/>
<dbReference type="EMBL" id="HE681724">
    <property type="protein sequence ID" value="CCG24342.1"/>
    <property type="molecule type" value="Genomic_DNA"/>
</dbReference>
<dbReference type="GO" id="GO:0042274">
    <property type="term" value="P:ribosomal small subunit biogenesis"/>
    <property type="evidence" value="ECO:0007669"/>
    <property type="project" value="InterPro"/>
</dbReference>
<proteinExistence type="predicted"/>
<evidence type="ECO:0000313" key="3">
    <source>
        <dbReference type="Proteomes" id="UP000005018"/>
    </source>
</evidence>
<feature type="region of interest" description="Disordered" evidence="1">
    <location>
        <begin position="88"/>
        <end position="170"/>
    </location>
</feature>
<dbReference type="Proteomes" id="UP000005018">
    <property type="component" value="Chromosome 6"/>
</dbReference>
<evidence type="ECO:0000313" key="2">
    <source>
        <dbReference type="EMBL" id="CCG24342.1"/>
    </source>
</evidence>
<dbReference type="RefSeq" id="XP_003870471.1">
    <property type="nucleotide sequence ID" value="XM_003870422.1"/>
</dbReference>
<feature type="compositionally biased region" description="Polar residues" evidence="1">
    <location>
        <begin position="88"/>
        <end position="111"/>
    </location>
</feature>
<dbReference type="KEGG" id="cot:CORT_0F01140"/>
<accession>H8X943</accession>
<gene>
    <name evidence="2" type="ORF">CORT_0F01140</name>
</gene>
<organism evidence="2 3">
    <name type="scientific">Candida orthopsilosis (strain 90-125)</name>
    <name type="common">Yeast</name>
    <dbReference type="NCBI Taxonomy" id="1136231"/>
    <lineage>
        <taxon>Eukaryota</taxon>
        <taxon>Fungi</taxon>
        <taxon>Dikarya</taxon>
        <taxon>Ascomycota</taxon>
        <taxon>Saccharomycotina</taxon>
        <taxon>Pichiomycetes</taxon>
        <taxon>Debaryomycetaceae</taxon>
        <taxon>Candida/Lodderomyces clade</taxon>
        <taxon>Candida</taxon>
    </lineage>
</organism>
<dbReference type="GO" id="GO:0030686">
    <property type="term" value="C:90S preribosome"/>
    <property type="evidence" value="ECO:0007669"/>
    <property type="project" value="InterPro"/>
</dbReference>
<name>H8X943_CANO9</name>
<feature type="compositionally biased region" description="Polar residues" evidence="1">
    <location>
        <begin position="127"/>
        <end position="137"/>
    </location>
</feature>
<dbReference type="OrthoDB" id="4068385at2759"/>
<dbReference type="Pfam" id="PF10863">
    <property type="entry name" value="NOP19"/>
    <property type="match status" value="1"/>
</dbReference>
<dbReference type="InterPro" id="IPR022592">
    <property type="entry name" value="Nucleolar_19"/>
</dbReference>
<reference evidence="2 3" key="1">
    <citation type="journal article" date="2012" name="PLoS ONE">
        <title>Sequence and analysis of the genome of the pathogenic yeast Candida orthopsilosis.</title>
        <authorList>
            <person name="Riccombeni A."/>
            <person name="Vidanes G."/>
            <person name="Proux-Wera E."/>
            <person name="Wolfe K.H."/>
            <person name="Butler G."/>
        </authorList>
    </citation>
    <scope>NUCLEOTIDE SEQUENCE [LARGE SCALE GENOMIC DNA]</scope>
    <source>
        <strain evidence="2 3">Co 90-125</strain>
    </source>
</reference>
<sequence length="261" mass="29391">MVSFLSSIYFHFVCAEQNFHTKKNLNQQTRCSARTWSNITRFLYITHFLLMAPNRREEIKQKQELQARFQFSISQNNALALHWLKPASTNQNETPTSPLQSTQETDSTNSTRPDDDFMKLRVIPQGSGLSSRTTQTVGDFLNSKDIITHQKNKDNGTTSRRGNGNGKGSVAMNALLNKMRNETRKELGQSRHTNQMQQSKSKKEKKNDKQRVSAGKITSSAGGAVGFDSDSDSDDDDIKAFKSRSVSKISYGKVGKKSRPF</sequence>
<dbReference type="GeneID" id="14541563"/>
<feature type="region of interest" description="Disordered" evidence="1">
    <location>
        <begin position="185"/>
        <end position="261"/>
    </location>
</feature>